<keyword evidence="3" id="KW-1185">Reference proteome</keyword>
<accession>A0A4P8XX15</accession>
<name>A0A4P8XX15_9FIRM</name>
<feature type="transmembrane region" description="Helical" evidence="1">
    <location>
        <begin position="56"/>
        <end position="76"/>
    </location>
</feature>
<dbReference type="NCBIfam" id="TIGR04086">
    <property type="entry name" value="TIGR04086_membr"/>
    <property type="match status" value="1"/>
</dbReference>
<protein>
    <submittedName>
        <fullName evidence="2">TIGR04086 family membrane protein</fullName>
    </submittedName>
</protein>
<dbReference type="KEGG" id="ruj:E5Z56_10175"/>
<gene>
    <name evidence="2" type="ORF">E5Z56_10175</name>
</gene>
<dbReference type="InterPro" id="IPR023804">
    <property type="entry name" value="DUF3792_TM"/>
</dbReference>
<organism evidence="2 3">
    <name type="scientific">Ruminococcus bovis</name>
    <dbReference type="NCBI Taxonomy" id="2564099"/>
    <lineage>
        <taxon>Bacteria</taxon>
        <taxon>Bacillati</taxon>
        <taxon>Bacillota</taxon>
        <taxon>Clostridia</taxon>
        <taxon>Eubacteriales</taxon>
        <taxon>Oscillospiraceae</taxon>
        <taxon>Ruminococcus</taxon>
    </lineage>
</organism>
<reference evidence="2 3" key="1">
    <citation type="submission" date="2019-04" db="EMBL/GenBank/DDBJ databases">
        <authorList>
            <person name="Embree M."/>
            <person name="Gaffney J.R."/>
        </authorList>
    </citation>
    <scope>NUCLEOTIDE SEQUENCE [LARGE SCALE GENOMIC DNA]</scope>
    <source>
        <strain evidence="2 3">JE7A12</strain>
    </source>
</reference>
<feature type="transmembrane region" description="Helical" evidence="1">
    <location>
        <begin position="113"/>
        <end position="134"/>
    </location>
</feature>
<proteinExistence type="predicted"/>
<feature type="transmembrane region" description="Helical" evidence="1">
    <location>
        <begin position="20"/>
        <end position="44"/>
    </location>
</feature>
<evidence type="ECO:0000256" key="1">
    <source>
        <dbReference type="SAM" id="Phobius"/>
    </source>
</evidence>
<dbReference type="Pfam" id="PF12670">
    <property type="entry name" value="DUF3792"/>
    <property type="match status" value="1"/>
</dbReference>
<dbReference type="EMBL" id="CP039381">
    <property type="protein sequence ID" value="QCT07695.1"/>
    <property type="molecule type" value="Genomic_DNA"/>
</dbReference>
<dbReference type="AlphaFoldDB" id="A0A4P8XX15"/>
<evidence type="ECO:0000313" key="3">
    <source>
        <dbReference type="Proteomes" id="UP000301475"/>
    </source>
</evidence>
<feature type="transmembrane region" description="Helical" evidence="1">
    <location>
        <begin position="88"/>
        <end position="107"/>
    </location>
</feature>
<evidence type="ECO:0000313" key="2">
    <source>
        <dbReference type="EMBL" id="QCT07695.1"/>
    </source>
</evidence>
<keyword evidence="1" id="KW-1133">Transmembrane helix</keyword>
<keyword evidence="1" id="KW-0472">Membrane</keyword>
<keyword evidence="1" id="KW-0812">Transmembrane</keyword>
<sequence length="142" mass="15248">MIFGGVFLKSITLGFNKFKYIKGLVIGLIVGELTLIVLLSLVAIVMSNTGILNSTVLNILLTIICGVCAFVTGFICSKISPIKGYINGISSGFIFFLIIFSAGMISIDSNFTVFTFLKFIVSFLFGTIGGILGVSKKEKLIK</sequence>
<dbReference type="Proteomes" id="UP000301475">
    <property type="component" value="Chromosome"/>
</dbReference>